<organism evidence="2 3">
    <name type="scientific">Streptomyces sp. 900105245</name>
    <dbReference type="NCBI Taxonomy" id="3154379"/>
    <lineage>
        <taxon>Bacteria</taxon>
        <taxon>Bacillati</taxon>
        <taxon>Actinomycetota</taxon>
        <taxon>Actinomycetes</taxon>
        <taxon>Kitasatosporales</taxon>
        <taxon>Streptomycetaceae</taxon>
        <taxon>Streptomyces</taxon>
    </lineage>
</organism>
<dbReference type="RefSeq" id="WP_352065377.1">
    <property type="nucleotide sequence ID" value="NZ_JBEPAZ010000051.1"/>
</dbReference>
<dbReference type="EMBL" id="JBEPAZ010000051">
    <property type="protein sequence ID" value="MER6433043.1"/>
    <property type="molecule type" value="Genomic_DNA"/>
</dbReference>
<gene>
    <name evidence="2" type="ORF">ABT272_35770</name>
</gene>
<evidence type="ECO:0000256" key="1">
    <source>
        <dbReference type="SAM" id="MobiDB-lite"/>
    </source>
</evidence>
<name>A0ABV1UH56_9ACTN</name>
<protein>
    <recommendedName>
        <fullName evidence="4">Secreted protein</fullName>
    </recommendedName>
</protein>
<proteinExistence type="predicted"/>
<evidence type="ECO:0000313" key="2">
    <source>
        <dbReference type="EMBL" id="MER6433043.1"/>
    </source>
</evidence>
<accession>A0ABV1UH56</accession>
<comment type="caution">
    <text evidence="2">The sequence shown here is derived from an EMBL/GenBank/DDBJ whole genome shotgun (WGS) entry which is preliminary data.</text>
</comment>
<evidence type="ECO:0000313" key="3">
    <source>
        <dbReference type="Proteomes" id="UP001470023"/>
    </source>
</evidence>
<keyword evidence="3" id="KW-1185">Reference proteome</keyword>
<sequence length="263" mass="28457">MKELLLALVAAAFGLAGTVVGARAAKKGALISAQVSLQQVRDQASVDQAHWLRQQRLQAYEGFLEAWDECLRILTSVGLPGGLDSSERNPLLDAAGRMAERARRIDILGPVEVASAAEELAESIRHDVDVATKLLKLIEEYVPTSERIATESRPAMTSAIEALEEAARHIQSVTAQAIESGSVPAEADAMFATFERAGELADAAISRAHQDADGFSIFLDQATAIVNELKHNKVTRDRTRERFTTAARDTLAPNPHTTPRRSP</sequence>
<dbReference type="Proteomes" id="UP001470023">
    <property type="component" value="Unassembled WGS sequence"/>
</dbReference>
<feature type="region of interest" description="Disordered" evidence="1">
    <location>
        <begin position="236"/>
        <end position="263"/>
    </location>
</feature>
<reference evidence="2 3" key="1">
    <citation type="submission" date="2024-06" db="EMBL/GenBank/DDBJ databases">
        <title>The Natural Products Discovery Center: Release of the First 8490 Sequenced Strains for Exploring Actinobacteria Biosynthetic Diversity.</title>
        <authorList>
            <person name="Kalkreuter E."/>
            <person name="Kautsar S.A."/>
            <person name="Yang D."/>
            <person name="Bader C.D."/>
            <person name="Teijaro C.N."/>
            <person name="Fluegel L."/>
            <person name="Davis C.M."/>
            <person name="Simpson J.R."/>
            <person name="Lauterbach L."/>
            <person name="Steele A.D."/>
            <person name="Gui C."/>
            <person name="Meng S."/>
            <person name="Li G."/>
            <person name="Viehrig K."/>
            <person name="Ye F."/>
            <person name="Su P."/>
            <person name="Kiefer A.F."/>
            <person name="Nichols A."/>
            <person name="Cepeda A.J."/>
            <person name="Yan W."/>
            <person name="Fan B."/>
            <person name="Jiang Y."/>
            <person name="Adhikari A."/>
            <person name="Zheng C.-J."/>
            <person name="Schuster L."/>
            <person name="Cowan T.M."/>
            <person name="Smanski M.J."/>
            <person name="Chevrette M.G."/>
            <person name="De Carvalho L.P.S."/>
            <person name="Shen B."/>
        </authorList>
    </citation>
    <scope>NUCLEOTIDE SEQUENCE [LARGE SCALE GENOMIC DNA]</scope>
    <source>
        <strain evidence="2 3">NPDC001166</strain>
    </source>
</reference>
<evidence type="ECO:0008006" key="4">
    <source>
        <dbReference type="Google" id="ProtNLM"/>
    </source>
</evidence>